<name>A0A348HDB1_9GAMM</name>
<proteinExistence type="predicted"/>
<dbReference type="Proteomes" id="UP000267342">
    <property type="component" value="Chromosome"/>
</dbReference>
<reference evidence="1 2" key="1">
    <citation type="submission" date="2018-09" db="EMBL/GenBank/DDBJ databases">
        <title>Zymobacter palmae IAM14233 (=T109) whole genome analysis.</title>
        <authorList>
            <person name="Yanase H."/>
        </authorList>
    </citation>
    <scope>NUCLEOTIDE SEQUENCE [LARGE SCALE GENOMIC DNA]</scope>
    <source>
        <strain evidence="1 2">IAM14233</strain>
    </source>
</reference>
<gene>
    <name evidence="1" type="ORF">ZBT109_0837</name>
</gene>
<organism evidence="1 2">
    <name type="scientific">Zymobacter palmae</name>
    <dbReference type="NCBI Taxonomy" id="33074"/>
    <lineage>
        <taxon>Bacteria</taxon>
        <taxon>Pseudomonadati</taxon>
        <taxon>Pseudomonadota</taxon>
        <taxon>Gammaproteobacteria</taxon>
        <taxon>Oceanospirillales</taxon>
        <taxon>Halomonadaceae</taxon>
        <taxon>Zymobacter group</taxon>
        <taxon>Zymobacter</taxon>
    </lineage>
</organism>
<sequence>MPKKLDAFNKKTAVRKALYRHFFWRYVEEDVQ</sequence>
<dbReference type="KEGG" id="zpl:ZBT109_0837"/>
<evidence type="ECO:0000313" key="2">
    <source>
        <dbReference type="Proteomes" id="UP000267342"/>
    </source>
</evidence>
<dbReference type="AlphaFoldDB" id="A0A348HDB1"/>
<protein>
    <submittedName>
        <fullName evidence="1">Cytochrome b subunit of the bc complex</fullName>
    </submittedName>
</protein>
<accession>A0A348HDB1</accession>
<dbReference type="EMBL" id="AP018933">
    <property type="protein sequence ID" value="BBG29613.1"/>
    <property type="molecule type" value="Genomic_DNA"/>
</dbReference>
<keyword evidence="2" id="KW-1185">Reference proteome</keyword>
<evidence type="ECO:0000313" key="1">
    <source>
        <dbReference type="EMBL" id="BBG29613.1"/>
    </source>
</evidence>